<dbReference type="HGNC" id="HGNC:25387">
    <property type="gene designation" value="KATNAL2"/>
</dbReference>
<keyword evidence="3" id="KW-1185">Reference proteome</keyword>
<dbReference type="OpenTargets" id="ENSG00000167216"/>
<dbReference type="Ensembl" id="ENST00000685570.1">
    <property type="protein sequence ID" value="ENSP00000509944.1"/>
    <property type="gene ID" value="ENSG00000167216.19"/>
</dbReference>
<gene>
    <name evidence="2" type="primary">KATNAL2</name>
</gene>
<proteinExistence type="predicted"/>
<evidence type="ECO:0000256" key="1">
    <source>
        <dbReference type="SAM" id="MobiDB-lite"/>
    </source>
</evidence>
<name>A0A8I5KR23_HUMAN</name>
<reference evidence="2 3" key="3">
    <citation type="journal article" date="2005" name="Nature">
        <title>DNA sequence and analysis of human chromosome 18.</title>
        <authorList>
            <person name="Nusbaum C."/>
            <person name="Zody M.C."/>
            <person name="Borowsky M.L."/>
            <person name="Kamal M."/>
            <person name="Kodira C.D."/>
            <person name="Taylor T.D."/>
            <person name="Whittaker C.A."/>
            <person name="Chang J.L."/>
            <person name="Cuomo C.A."/>
            <person name="Dewar K."/>
            <person name="FitzGerald M.G."/>
            <person name="Yang X."/>
            <person name="Abouelleil A."/>
            <person name="Allen N.R."/>
            <person name="Anderson S."/>
            <person name="Bloom T."/>
            <person name="Bugalter B."/>
            <person name="Butler J."/>
            <person name="Cook A."/>
            <person name="DeCaprio D."/>
            <person name="Engels R."/>
            <person name="Garber M."/>
            <person name="Gnirke A."/>
            <person name="Hafez N."/>
            <person name="Hall J.L."/>
            <person name="Norman C.H."/>
            <person name="Itoh T."/>
            <person name="Jaffe D.B."/>
            <person name="Kuroki Y."/>
            <person name="Lehoczky J."/>
            <person name="Lui A."/>
            <person name="Macdonald P."/>
            <person name="Mauceli E."/>
            <person name="Mikkelsen T.S."/>
            <person name="Naylor J.W."/>
            <person name="Nicol R."/>
            <person name="Nguyen C."/>
            <person name="Noguchi H."/>
            <person name="O'Leary S.B."/>
            <person name="O'Neill K."/>
            <person name="Piqani B."/>
            <person name="Smith C.L."/>
            <person name="Talamas J.A."/>
            <person name="Topham K."/>
            <person name="Totoki Y."/>
            <person name="Toyoda A."/>
            <person name="Wain H.M."/>
            <person name="Young S.K."/>
            <person name="Zeng Q."/>
            <person name="Zimmer A.R."/>
            <person name="Fujiyama A."/>
            <person name="Hattori M."/>
            <person name="Birren B.W."/>
            <person name="Sakaki Y."/>
            <person name="Lander E.S."/>
        </authorList>
    </citation>
    <scope>NUCLEOTIDE SEQUENCE [LARGE SCALE GENOMIC DNA]</scope>
</reference>
<evidence type="ECO:0000313" key="3">
    <source>
        <dbReference type="Proteomes" id="UP000005640"/>
    </source>
</evidence>
<feature type="compositionally biased region" description="Basic and acidic residues" evidence="1">
    <location>
        <begin position="13"/>
        <end position="23"/>
    </location>
</feature>
<reference evidence="2" key="2">
    <citation type="journal article" date="2004" name="Nature">
        <title>Finishing the euchromatic sequence of the human genome.</title>
        <authorList>
            <consortium name="International Human Genome Sequencing Consortium"/>
        </authorList>
    </citation>
    <scope>NUCLEOTIDE SEQUENCE [LARGE SCALE GENOMIC DNA]</scope>
</reference>
<reference evidence="2" key="4">
    <citation type="submission" date="2025-05" db="UniProtKB">
        <authorList>
            <consortium name="Ensembl"/>
        </authorList>
    </citation>
    <scope>IDENTIFICATION</scope>
</reference>
<dbReference type="EMBL" id="AC012254">
    <property type="status" value="NOT_ANNOTATED_CDS"/>
    <property type="molecule type" value="Genomic_DNA"/>
</dbReference>
<reference evidence="2" key="1">
    <citation type="journal article" date="2001" name="Nature">
        <title>Initial sequencing and analysis of the human genome.</title>
        <authorList>
            <consortium name="International Human Genome Sequencing Consortium"/>
            <person name="Lander E.S."/>
            <person name="Linton L.M."/>
            <person name="Birren B."/>
            <person name="Nusbaum C."/>
            <person name="Zody M.C."/>
            <person name="Baldwin J."/>
            <person name="Devon K."/>
            <person name="Dewar K."/>
            <person name="Doyle M."/>
            <person name="FitzHugh W."/>
            <person name="Funke R."/>
            <person name="Gage D."/>
            <person name="Harris K."/>
            <person name="Heaford A."/>
            <person name="Howland J."/>
            <person name="Kann L."/>
            <person name="Lehoczky J."/>
            <person name="LeVine R."/>
            <person name="McEwan P."/>
            <person name="McKernan K."/>
            <person name="Meldrim J."/>
            <person name="Mesirov J.P."/>
            <person name="Miranda C."/>
            <person name="Morris W."/>
            <person name="Naylor J."/>
            <person name="Raymond C."/>
            <person name="Rosetti M."/>
            <person name="Santos R."/>
            <person name="Sheridan A."/>
            <person name="Sougnez C."/>
            <person name="Stange-Thomann N."/>
            <person name="Stojanovic N."/>
            <person name="Subramanian A."/>
            <person name="Wyman D."/>
            <person name="Rogers J."/>
            <person name="Sulston J."/>
            <person name="Ainscough R."/>
            <person name="Beck S."/>
            <person name="Bentley D."/>
            <person name="Burton J."/>
            <person name="Clee C."/>
            <person name="Carter N."/>
            <person name="Coulson A."/>
            <person name="Deadman R."/>
            <person name="Deloukas P."/>
            <person name="Dunham A."/>
            <person name="Dunham I."/>
            <person name="Durbin R."/>
            <person name="French L."/>
            <person name="Grafham D."/>
            <person name="Gregory S."/>
            <person name="Hubbard T."/>
            <person name="Humphray S."/>
            <person name="Hunt A."/>
            <person name="Jones M."/>
            <person name="Lloyd C."/>
            <person name="McMurray A."/>
            <person name="Matthews L."/>
            <person name="Mercer S."/>
            <person name="Milne S."/>
            <person name="Mullikin J.C."/>
            <person name="Mungall A."/>
            <person name="Plumb R."/>
            <person name="Ross M."/>
            <person name="Shownkeen R."/>
            <person name="Sims S."/>
            <person name="Waterston R.H."/>
            <person name="Wilson R.K."/>
            <person name="Hillier L.W."/>
            <person name="McPherson J.D."/>
            <person name="Marra M.A."/>
            <person name="Mardis E.R."/>
            <person name="Fulton L.A."/>
            <person name="Chinwalla A.T."/>
            <person name="Pepin K.H."/>
            <person name="Gish W.R."/>
            <person name="Chissoe S.L."/>
            <person name="Wendl M.C."/>
            <person name="Delehaunty K.D."/>
            <person name="Miner T.L."/>
            <person name="Delehaunty A."/>
            <person name="Kramer J.B."/>
            <person name="Cook L.L."/>
            <person name="Fulton R.S."/>
            <person name="Johnson D.L."/>
            <person name="Minx P.J."/>
            <person name="Clifton S.W."/>
            <person name="Hawkins T."/>
            <person name="Branscomb E."/>
            <person name="Predki P."/>
            <person name="Richardson P."/>
            <person name="Wenning S."/>
            <person name="Slezak T."/>
            <person name="Doggett N."/>
            <person name="Cheng J.F."/>
            <person name="Olsen A."/>
            <person name="Lucas S."/>
            <person name="Elkin C."/>
            <person name="Uberbacher E."/>
            <person name="Frazier M."/>
            <person name="Gibbs R.A."/>
            <person name="Muzny D.M."/>
            <person name="Scherer S.E."/>
            <person name="Bouck J.B."/>
            <person name="Sodergren E.J."/>
            <person name="Worley K.C."/>
            <person name="Rives C.M."/>
            <person name="Gorrell J.H."/>
            <person name="Metzker M.L."/>
            <person name="Naylor S.L."/>
            <person name="Kucherlapati R.S."/>
            <person name="Nelson D.L."/>
            <person name="Weinstock G.M."/>
            <person name="Sakaki Y."/>
            <person name="Fujiyama A."/>
            <person name="Hattori M."/>
            <person name="Yada T."/>
            <person name="Toyoda A."/>
            <person name="Itoh T."/>
            <person name="Kawagoe C."/>
            <person name="Watanabe H."/>
            <person name="Totoki Y."/>
            <person name="Taylor T."/>
            <person name="Weissenbach J."/>
            <person name="Heilig R."/>
            <person name="Saurin W."/>
            <person name="Artiguenave F."/>
            <person name="Brottier P."/>
            <person name="Bruls T."/>
            <person name="Pelletier E."/>
            <person name="Robert C."/>
            <person name="Wincker P."/>
            <person name="Smith D.R."/>
            <person name="Doucette-Stamm L."/>
            <person name="Rubenfield M."/>
            <person name="Weinstock K."/>
            <person name="Lee H.M."/>
            <person name="Dubois J."/>
            <person name="Rosenthal A."/>
            <person name="Platzer M."/>
            <person name="Nyakatura G."/>
            <person name="Taudien S."/>
            <person name="Rump A."/>
            <person name="Yang H."/>
            <person name="Yu J."/>
            <person name="Wang J."/>
            <person name="Huang G."/>
            <person name="Gu J."/>
            <person name="Hood L."/>
            <person name="Rowen L."/>
            <person name="Madan A."/>
            <person name="Qin S."/>
            <person name="Davis R.W."/>
            <person name="Federspiel N.A."/>
            <person name="Abola A.P."/>
            <person name="Proctor M.J."/>
            <person name="Myers R.M."/>
            <person name="Schmutz J."/>
            <person name="Dickson M."/>
            <person name="Grimwood J."/>
            <person name="Cox D.R."/>
            <person name="Olson M.V."/>
            <person name="Kaul R."/>
            <person name="Raymond C."/>
            <person name="Shimizu N."/>
            <person name="Kawasaki K."/>
            <person name="Minoshima S."/>
            <person name="Evans G.A."/>
            <person name="Athanasiou M."/>
            <person name="Schultz R."/>
            <person name="Roe B.A."/>
            <person name="Chen F."/>
            <person name="Pan H."/>
            <person name="Ramser J."/>
            <person name="Lehrach H."/>
            <person name="Reinhardt R."/>
            <person name="McCombie W.R."/>
            <person name="de la Bastide M."/>
            <person name="Dedhia N."/>
            <person name="Blocker H."/>
            <person name="Hornischer K."/>
            <person name="Nordsiek G."/>
            <person name="Agarwala R."/>
            <person name="Aravind L."/>
            <person name="Bailey J.A."/>
            <person name="Bateman A."/>
            <person name="Batzoglou S."/>
            <person name="Birney E."/>
            <person name="Bork P."/>
            <person name="Brown D.G."/>
            <person name="Burge C.B."/>
            <person name="Cerutti L."/>
            <person name="Chen H.C."/>
            <person name="Church D."/>
            <person name="Clamp M."/>
            <person name="Copley R.R."/>
            <person name="Doerks T."/>
            <person name="Eddy S.R."/>
            <person name="Eichler E.E."/>
            <person name="Furey T.S."/>
            <person name="Galagan J."/>
            <person name="Gilbert J.G."/>
            <person name="Harmon C."/>
            <person name="Hayashizaki Y."/>
            <person name="Haussler D."/>
            <person name="Hermjakob H."/>
            <person name="Hokamp K."/>
            <person name="Jang W."/>
            <person name="Johnson L.S."/>
            <person name="Jones T.A."/>
            <person name="Kasif S."/>
            <person name="Kaspryzk A."/>
            <person name="Kennedy S."/>
            <person name="Kent W.J."/>
            <person name="Kitts P."/>
            <person name="Koonin E.V."/>
            <person name="Korf I."/>
            <person name="Kulp D."/>
            <person name="Lancet D."/>
            <person name="Lowe T.M."/>
            <person name="McLysaght A."/>
            <person name="Mikkelsen T."/>
            <person name="Moran J.V."/>
            <person name="Mulder N."/>
            <person name="Pollara V.J."/>
            <person name="Ponting C.P."/>
            <person name="Schuler G."/>
            <person name="Schultz J."/>
            <person name="Slater G."/>
            <person name="Smit A.F."/>
            <person name="Stupka E."/>
            <person name="Szustakowski J."/>
            <person name="Thierry-Mieg D."/>
            <person name="Thierry-Mieg J."/>
            <person name="Wagner L."/>
            <person name="Wallis J."/>
            <person name="Wheeler R."/>
            <person name="Williams A."/>
            <person name="Wolf Y.I."/>
            <person name="Wolfe K.H."/>
            <person name="Yang S.P."/>
            <person name="Yeh R.F."/>
            <person name="Collins F."/>
            <person name="Guyer M.S."/>
            <person name="Peterson J."/>
            <person name="Felsenfeld A."/>
            <person name="Wetterstrand K.A."/>
            <person name="Patrinos A."/>
            <person name="Morgan M.J."/>
            <person name="de Jong P."/>
            <person name="Catanese J.J."/>
            <person name="Osoegawa K."/>
            <person name="Shizuya H."/>
            <person name="Choi S."/>
            <person name="Chen Y.J."/>
        </authorList>
    </citation>
    <scope>NUCLEOTIDE SEQUENCE [LARGE SCALE GENOMIC DNA]</scope>
</reference>
<sequence>MELSYQTLKFTHQAREADDERQLSKSSQDQSAEAPVQNHSGEDRGHQIAQ</sequence>
<accession>A0A8I5KR23</accession>
<feature type="region of interest" description="Disordered" evidence="1">
    <location>
        <begin position="1"/>
        <end position="50"/>
    </location>
</feature>
<dbReference type="Ensembl" id="ENST00000690453.1">
    <property type="protein sequence ID" value="ENSP00000509979.1"/>
    <property type="gene ID" value="ENSG00000167216.19"/>
</dbReference>
<dbReference type="OrthoDB" id="191529at2759"/>
<dbReference type="Proteomes" id="UP000005640">
    <property type="component" value="Chromosome 18"/>
</dbReference>
<dbReference type="AlphaFoldDB" id="A0A8I5KR23"/>
<feature type="compositionally biased region" description="Polar residues" evidence="1">
    <location>
        <begin position="1"/>
        <end position="10"/>
    </location>
</feature>
<evidence type="ECO:0000313" key="2">
    <source>
        <dbReference type="Ensembl" id="ENSP00000509944.1"/>
    </source>
</evidence>
<dbReference type="GeneTree" id="ENSGT00940000157302"/>
<dbReference type="EMBL" id="AC090373">
    <property type="status" value="NOT_ANNOTATED_CDS"/>
    <property type="molecule type" value="Genomic_DNA"/>
</dbReference>
<organism evidence="2 3">
    <name type="scientific">Homo sapiens</name>
    <name type="common">Human</name>
    <dbReference type="NCBI Taxonomy" id="9606"/>
    <lineage>
        <taxon>Eukaryota</taxon>
        <taxon>Metazoa</taxon>
        <taxon>Chordata</taxon>
        <taxon>Craniata</taxon>
        <taxon>Vertebrata</taxon>
        <taxon>Euteleostomi</taxon>
        <taxon>Mammalia</taxon>
        <taxon>Eutheria</taxon>
        <taxon>Euarchontoglires</taxon>
        <taxon>Primates</taxon>
        <taxon>Haplorrhini</taxon>
        <taxon>Catarrhini</taxon>
        <taxon>Hominidae</taxon>
        <taxon>Homo</taxon>
    </lineage>
</organism>
<protein>
    <submittedName>
        <fullName evidence="2">Katanin catalytic subunit A1 like 2</fullName>
    </submittedName>
</protein>
<feature type="compositionally biased region" description="Basic and acidic residues" evidence="1">
    <location>
        <begin position="40"/>
        <end position="50"/>
    </location>
</feature>